<keyword evidence="2 8" id="KW-0597">Phosphoprotein</keyword>
<feature type="DNA-binding region" description="OmpR/PhoB-type" evidence="9">
    <location>
        <begin position="134"/>
        <end position="233"/>
    </location>
</feature>
<reference evidence="12" key="1">
    <citation type="journal article" date="2020" name="mSystems">
        <title>Genome- and Community-Level Interaction Insights into Carbon Utilization and Element Cycling Functions of Hydrothermarchaeota in Hydrothermal Sediment.</title>
        <authorList>
            <person name="Zhou Z."/>
            <person name="Liu Y."/>
            <person name="Xu W."/>
            <person name="Pan J."/>
            <person name="Luo Z.H."/>
            <person name="Li M."/>
        </authorList>
    </citation>
    <scope>NUCLEOTIDE SEQUENCE [LARGE SCALE GENOMIC DNA]</scope>
    <source>
        <strain evidence="12">HyVt-456</strain>
    </source>
</reference>
<evidence type="ECO:0000256" key="1">
    <source>
        <dbReference type="ARBA" id="ARBA00013332"/>
    </source>
</evidence>
<dbReference type="PANTHER" id="PTHR48111:SF40">
    <property type="entry name" value="PHOSPHATE REGULON TRANSCRIPTIONAL REGULATORY PROTEIN PHOB"/>
    <property type="match status" value="1"/>
</dbReference>
<evidence type="ECO:0000256" key="9">
    <source>
        <dbReference type="PROSITE-ProRule" id="PRU01091"/>
    </source>
</evidence>
<dbReference type="InterPro" id="IPR001867">
    <property type="entry name" value="OmpR/PhoB-type_DNA-bd"/>
</dbReference>
<dbReference type="GO" id="GO:0000156">
    <property type="term" value="F:phosphorelay response regulator activity"/>
    <property type="evidence" value="ECO:0007669"/>
    <property type="project" value="TreeGrafter"/>
</dbReference>
<evidence type="ECO:0000259" key="11">
    <source>
        <dbReference type="PROSITE" id="PS51755"/>
    </source>
</evidence>
<dbReference type="PROSITE" id="PS50110">
    <property type="entry name" value="RESPONSE_REGULATORY"/>
    <property type="match status" value="1"/>
</dbReference>
<dbReference type="SUPFAM" id="SSF46894">
    <property type="entry name" value="C-terminal effector domain of the bipartite response regulators"/>
    <property type="match status" value="1"/>
</dbReference>
<dbReference type="FunFam" id="1.10.10.10:FF:000018">
    <property type="entry name" value="DNA-binding response regulator ResD"/>
    <property type="match status" value="1"/>
</dbReference>
<dbReference type="GO" id="GO:0005829">
    <property type="term" value="C:cytosol"/>
    <property type="evidence" value="ECO:0007669"/>
    <property type="project" value="TreeGrafter"/>
</dbReference>
<comment type="function">
    <text evidence="7">This protein is a positive regulator for the phosphate regulon. Transcription of this operon is positively regulated by PhoB and PhoR when phosphate is limited.</text>
</comment>
<dbReference type="EMBL" id="DRLD01000016">
    <property type="protein sequence ID" value="HED09144.1"/>
    <property type="molecule type" value="Genomic_DNA"/>
</dbReference>
<sequence length="239" mass="27462">MLDKKVLIIEDDPDIGDLLEMHLKDLQLNLDRSEDGENGLKKALENEYELVILDLMLPKMNGMDVCKKIREKKKSLPILMLTAKSEEFDKVLGLELGADDFITKPFSIRELIARIKAIIRRVNAVIEEQNASDVKELDFGSLNINLEKRRVQLDGENIELTAKEFDLLALFAANPGKAYTRENLLNIVWGYQFSGYEHTVNSHINRLRAKIEKDPSDPKYIKTVWGVGYKFADYEDFDE</sequence>
<dbReference type="GO" id="GO:0000976">
    <property type="term" value="F:transcription cis-regulatory region binding"/>
    <property type="evidence" value="ECO:0007669"/>
    <property type="project" value="TreeGrafter"/>
</dbReference>
<dbReference type="SMART" id="SM00448">
    <property type="entry name" value="REC"/>
    <property type="match status" value="1"/>
</dbReference>
<evidence type="ECO:0000259" key="10">
    <source>
        <dbReference type="PROSITE" id="PS50110"/>
    </source>
</evidence>
<dbReference type="Pfam" id="PF00072">
    <property type="entry name" value="Response_reg"/>
    <property type="match status" value="1"/>
</dbReference>
<feature type="modified residue" description="4-aspartylphosphate" evidence="8">
    <location>
        <position position="54"/>
    </location>
</feature>
<dbReference type="AlphaFoldDB" id="A0A7V1LJH5"/>
<dbReference type="GO" id="GO:0032993">
    <property type="term" value="C:protein-DNA complex"/>
    <property type="evidence" value="ECO:0007669"/>
    <property type="project" value="TreeGrafter"/>
</dbReference>
<dbReference type="GO" id="GO:0006355">
    <property type="term" value="P:regulation of DNA-templated transcription"/>
    <property type="evidence" value="ECO:0007669"/>
    <property type="project" value="InterPro"/>
</dbReference>
<dbReference type="InterPro" id="IPR036388">
    <property type="entry name" value="WH-like_DNA-bd_sf"/>
</dbReference>
<accession>A0A7V1LJH5</accession>
<keyword evidence="5 9" id="KW-0238">DNA-binding</keyword>
<dbReference type="SMART" id="SM00862">
    <property type="entry name" value="Trans_reg_C"/>
    <property type="match status" value="1"/>
</dbReference>
<gene>
    <name evidence="12" type="ORF">ENJ10_00510</name>
</gene>
<evidence type="ECO:0000256" key="7">
    <source>
        <dbReference type="ARBA" id="ARBA00024735"/>
    </source>
</evidence>
<name>A0A7V1LJH5_CALAY</name>
<dbReference type="InterPro" id="IPR011006">
    <property type="entry name" value="CheY-like_superfamily"/>
</dbReference>
<keyword evidence="6" id="KW-0804">Transcription</keyword>
<evidence type="ECO:0000256" key="4">
    <source>
        <dbReference type="ARBA" id="ARBA00023015"/>
    </source>
</evidence>
<evidence type="ECO:0000256" key="2">
    <source>
        <dbReference type="ARBA" id="ARBA00022553"/>
    </source>
</evidence>
<dbReference type="InterPro" id="IPR039420">
    <property type="entry name" value="WalR-like"/>
</dbReference>
<dbReference type="PROSITE" id="PS51755">
    <property type="entry name" value="OMPR_PHOB"/>
    <property type="match status" value="1"/>
</dbReference>
<proteinExistence type="predicted"/>
<dbReference type="Gene3D" id="3.40.50.2300">
    <property type="match status" value="1"/>
</dbReference>
<dbReference type="FunFam" id="3.40.50.2300:FF:000001">
    <property type="entry name" value="DNA-binding response regulator PhoB"/>
    <property type="match status" value="1"/>
</dbReference>
<comment type="caution">
    <text evidence="12">The sequence shown here is derived from an EMBL/GenBank/DDBJ whole genome shotgun (WGS) entry which is preliminary data.</text>
</comment>
<dbReference type="Proteomes" id="UP000886005">
    <property type="component" value="Unassembled WGS sequence"/>
</dbReference>
<dbReference type="InterPro" id="IPR001789">
    <property type="entry name" value="Sig_transdc_resp-reg_receiver"/>
</dbReference>
<organism evidence="12">
    <name type="scientific">Caldithrix abyssi</name>
    <dbReference type="NCBI Taxonomy" id="187145"/>
    <lineage>
        <taxon>Bacteria</taxon>
        <taxon>Pseudomonadati</taxon>
        <taxon>Calditrichota</taxon>
        <taxon>Calditrichia</taxon>
        <taxon>Calditrichales</taxon>
        <taxon>Calditrichaceae</taxon>
        <taxon>Caldithrix</taxon>
    </lineage>
</organism>
<dbReference type="CDD" id="cd00383">
    <property type="entry name" value="trans_reg_C"/>
    <property type="match status" value="1"/>
</dbReference>
<feature type="domain" description="OmpR/PhoB-type" evidence="11">
    <location>
        <begin position="134"/>
        <end position="233"/>
    </location>
</feature>
<evidence type="ECO:0000313" key="12">
    <source>
        <dbReference type="EMBL" id="HED09144.1"/>
    </source>
</evidence>
<keyword evidence="3" id="KW-0902">Two-component regulatory system</keyword>
<dbReference type="Pfam" id="PF00486">
    <property type="entry name" value="Trans_reg_C"/>
    <property type="match status" value="1"/>
</dbReference>
<evidence type="ECO:0000256" key="3">
    <source>
        <dbReference type="ARBA" id="ARBA00023012"/>
    </source>
</evidence>
<feature type="domain" description="Response regulatory" evidence="10">
    <location>
        <begin position="5"/>
        <end position="119"/>
    </location>
</feature>
<evidence type="ECO:0000256" key="8">
    <source>
        <dbReference type="PROSITE-ProRule" id="PRU00169"/>
    </source>
</evidence>
<evidence type="ECO:0000256" key="6">
    <source>
        <dbReference type="ARBA" id="ARBA00023163"/>
    </source>
</evidence>
<dbReference type="InterPro" id="IPR016032">
    <property type="entry name" value="Sig_transdc_resp-reg_C-effctor"/>
</dbReference>
<evidence type="ECO:0000256" key="5">
    <source>
        <dbReference type="ARBA" id="ARBA00023125"/>
    </source>
</evidence>
<dbReference type="Gene3D" id="6.10.250.690">
    <property type="match status" value="1"/>
</dbReference>
<keyword evidence="4" id="KW-0805">Transcription regulation</keyword>
<dbReference type="PANTHER" id="PTHR48111">
    <property type="entry name" value="REGULATOR OF RPOS"/>
    <property type="match status" value="1"/>
</dbReference>
<protein>
    <recommendedName>
        <fullName evidence="1">Phosphate regulon transcriptional regulatory protein PhoB</fullName>
    </recommendedName>
</protein>
<dbReference type="SUPFAM" id="SSF52172">
    <property type="entry name" value="CheY-like"/>
    <property type="match status" value="1"/>
</dbReference>
<dbReference type="Gene3D" id="1.10.10.10">
    <property type="entry name" value="Winged helix-like DNA-binding domain superfamily/Winged helix DNA-binding domain"/>
    <property type="match status" value="1"/>
</dbReference>